<dbReference type="EMBL" id="CP104067">
    <property type="protein sequence ID" value="WAH43235.1"/>
    <property type="molecule type" value="Genomic_DNA"/>
</dbReference>
<evidence type="ECO:0000256" key="7">
    <source>
        <dbReference type="ARBA" id="ARBA00023136"/>
    </source>
</evidence>
<dbReference type="PANTHER" id="PTHR42718:SF9">
    <property type="entry name" value="MAJOR FACILITATOR SUPERFAMILY MULTIDRUG TRANSPORTER MFSC"/>
    <property type="match status" value="1"/>
</dbReference>
<feature type="transmembrane region" description="Helical" evidence="8">
    <location>
        <begin position="361"/>
        <end position="383"/>
    </location>
</feature>
<dbReference type="InterPro" id="IPR020846">
    <property type="entry name" value="MFS_dom"/>
</dbReference>
<feature type="transmembrane region" description="Helical" evidence="8">
    <location>
        <begin position="457"/>
        <end position="475"/>
    </location>
</feature>
<feature type="transmembrane region" description="Helical" evidence="8">
    <location>
        <begin position="113"/>
        <end position="130"/>
    </location>
</feature>
<feature type="transmembrane region" description="Helical" evidence="8">
    <location>
        <begin position="329"/>
        <end position="349"/>
    </location>
</feature>
<evidence type="ECO:0000256" key="8">
    <source>
        <dbReference type="SAM" id="Phobius"/>
    </source>
</evidence>
<feature type="transmembrane region" description="Helical" evidence="8">
    <location>
        <begin position="272"/>
        <end position="292"/>
    </location>
</feature>
<comment type="subcellular location">
    <subcellularLocation>
        <location evidence="1">Cell membrane</location>
        <topology evidence="1">Multi-pass membrane protein</topology>
    </subcellularLocation>
</comment>
<reference evidence="10" key="1">
    <citation type="submission" date="2022-08" db="EMBL/GenBank/DDBJ databases">
        <title>Alicyclobacillus fastidiosus DSM 17978, complete genome.</title>
        <authorList>
            <person name="Wang Q."/>
            <person name="Cai R."/>
            <person name="Wang Z."/>
        </authorList>
    </citation>
    <scope>NUCLEOTIDE SEQUENCE</scope>
    <source>
        <strain evidence="10">DSM 17978</strain>
    </source>
</reference>
<evidence type="ECO:0000256" key="2">
    <source>
        <dbReference type="ARBA" id="ARBA00008537"/>
    </source>
</evidence>
<keyword evidence="11" id="KW-1185">Reference proteome</keyword>
<evidence type="ECO:0000259" key="9">
    <source>
        <dbReference type="PROSITE" id="PS50850"/>
    </source>
</evidence>
<feature type="transmembrane region" description="Helical" evidence="8">
    <location>
        <begin position="84"/>
        <end position="107"/>
    </location>
</feature>
<dbReference type="NCBIfam" id="TIGR00711">
    <property type="entry name" value="efflux_EmrB"/>
    <property type="match status" value="1"/>
</dbReference>
<feature type="transmembrane region" description="Helical" evidence="8">
    <location>
        <begin position="52"/>
        <end position="72"/>
    </location>
</feature>
<gene>
    <name evidence="10" type="ORF">NZD89_07520</name>
</gene>
<dbReference type="Pfam" id="PF07690">
    <property type="entry name" value="MFS_1"/>
    <property type="match status" value="1"/>
</dbReference>
<keyword evidence="5 8" id="KW-0812">Transmembrane</keyword>
<dbReference type="PANTHER" id="PTHR42718">
    <property type="entry name" value="MAJOR FACILITATOR SUPERFAMILY MULTIDRUG TRANSPORTER MFSC"/>
    <property type="match status" value="1"/>
</dbReference>
<protein>
    <submittedName>
        <fullName evidence="10">DHA2 family efflux MFS transporter permease subunit</fullName>
    </submittedName>
</protein>
<evidence type="ECO:0000313" key="10">
    <source>
        <dbReference type="EMBL" id="WAH43235.1"/>
    </source>
</evidence>
<dbReference type="RefSeq" id="WP_268007114.1">
    <property type="nucleotide sequence ID" value="NZ_BSUT01000001.1"/>
</dbReference>
<dbReference type="Gene3D" id="1.20.1720.10">
    <property type="entry name" value="Multidrug resistance protein D"/>
    <property type="match status" value="1"/>
</dbReference>
<dbReference type="Gene3D" id="1.20.1250.20">
    <property type="entry name" value="MFS general substrate transporter like domains"/>
    <property type="match status" value="1"/>
</dbReference>
<dbReference type="PRINTS" id="PR01036">
    <property type="entry name" value="TCRTETB"/>
</dbReference>
<proteinExistence type="inferred from homology"/>
<keyword evidence="6 8" id="KW-1133">Transmembrane helix</keyword>
<sequence>MGQASVNPVRTGPIFAIILVGAFVAFLNQTLINVALPQMMDRLHITATTGDWLTTIFMLVNGIVIPITAFLMDRFTTRQLYITSMGLFTAGTLICCIAPNFACILVGRVVQAAGAGILFPLITNIIFTLFPPEKRGAAMGIFGISINFAPAIGPTLSGWIVESHSWRVLFLIILPIAFIDLVISVFVLKNVSETSRPKLDVLGVILSTIGFGGVLYGFATAGDSGWGSTDVVTMLVVGGVGILLFVWRQWVVGHALLEFRIFRYPMYTLTTIINVVVTMSLYSGMILMPIYMQNVRGFSPLLSGLMLLPGGIVMGVMSPITGRLFDKMGARWLAVSGLAITVITTYALTRLTLDTSFTYVVIVYTLRMFGMAILMMPIFTAGLNELPMSLNRYGTAMVNTLRMIAGAVGMALFVSIMTNVGATHTKAIIVREHIAPADKVHMATALNQGLVAGINEAFVVATILTVVSFLLSFFIQRTSPKEDTITNQIQRKTEQKTGLAVAHD</sequence>
<evidence type="ECO:0000313" key="11">
    <source>
        <dbReference type="Proteomes" id="UP001164761"/>
    </source>
</evidence>
<accession>A0ABY6ZMP5</accession>
<dbReference type="PROSITE" id="PS50850">
    <property type="entry name" value="MFS"/>
    <property type="match status" value="1"/>
</dbReference>
<dbReference type="CDD" id="cd17503">
    <property type="entry name" value="MFS_LmrB_MDR_like"/>
    <property type="match status" value="1"/>
</dbReference>
<dbReference type="InterPro" id="IPR036259">
    <property type="entry name" value="MFS_trans_sf"/>
</dbReference>
<evidence type="ECO:0000256" key="5">
    <source>
        <dbReference type="ARBA" id="ARBA00022692"/>
    </source>
</evidence>
<dbReference type="InterPro" id="IPR004638">
    <property type="entry name" value="EmrB-like"/>
</dbReference>
<feature type="transmembrane region" description="Helical" evidence="8">
    <location>
        <begin position="137"/>
        <end position="160"/>
    </location>
</feature>
<evidence type="ECO:0000256" key="1">
    <source>
        <dbReference type="ARBA" id="ARBA00004651"/>
    </source>
</evidence>
<evidence type="ECO:0000256" key="3">
    <source>
        <dbReference type="ARBA" id="ARBA00022448"/>
    </source>
</evidence>
<dbReference type="SUPFAM" id="SSF103473">
    <property type="entry name" value="MFS general substrate transporter"/>
    <property type="match status" value="1"/>
</dbReference>
<feature type="transmembrane region" description="Helical" evidence="8">
    <location>
        <begin position="298"/>
        <end position="317"/>
    </location>
</feature>
<keyword evidence="4" id="KW-1003">Cell membrane</keyword>
<organism evidence="10 11">
    <name type="scientific">Alicyclobacillus fastidiosus</name>
    <dbReference type="NCBI Taxonomy" id="392011"/>
    <lineage>
        <taxon>Bacteria</taxon>
        <taxon>Bacillati</taxon>
        <taxon>Bacillota</taxon>
        <taxon>Bacilli</taxon>
        <taxon>Bacillales</taxon>
        <taxon>Alicyclobacillaceae</taxon>
        <taxon>Alicyclobacillus</taxon>
    </lineage>
</organism>
<evidence type="ECO:0000256" key="6">
    <source>
        <dbReference type="ARBA" id="ARBA00022989"/>
    </source>
</evidence>
<evidence type="ECO:0000256" key="4">
    <source>
        <dbReference type="ARBA" id="ARBA00022475"/>
    </source>
</evidence>
<comment type="similarity">
    <text evidence="2">Belongs to the major facilitator superfamily. EmrB family.</text>
</comment>
<feature type="domain" description="Major facilitator superfamily (MFS) profile" evidence="9">
    <location>
        <begin position="14"/>
        <end position="480"/>
    </location>
</feature>
<feature type="transmembrane region" description="Helical" evidence="8">
    <location>
        <begin position="12"/>
        <end position="32"/>
    </location>
</feature>
<keyword evidence="3" id="KW-0813">Transport</keyword>
<feature type="transmembrane region" description="Helical" evidence="8">
    <location>
        <begin position="199"/>
        <end position="219"/>
    </location>
</feature>
<dbReference type="Proteomes" id="UP001164761">
    <property type="component" value="Chromosome"/>
</dbReference>
<feature type="transmembrane region" description="Helical" evidence="8">
    <location>
        <begin position="404"/>
        <end position="422"/>
    </location>
</feature>
<keyword evidence="7 8" id="KW-0472">Membrane</keyword>
<dbReference type="InterPro" id="IPR011701">
    <property type="entry name" value="MFS"/>
</dbReference>
<feature type="transmembrane region" description="Helical" evidence="8">
    <location>
        <begin position="231"/>
        <end position="251"/>
    </location>
</feature>
<feature type="transmembrane region" description="Helical" evidence="8">
    <location>
        <begin position="166"/>
        <end position="187"/>
    </location>
</feature>
<name>A0ABY6ZMP5_9BACL</name>